<reference evidence="1 2" key="1">
    <citation type="journal article" date="2021" name="Arch. Microbiol.">
        <title>Myceligenerans indicum sp. nov., an actinobacterium isolated from mangrove sediment of Sundarbans, India.</title>
        <authorList>
            <person name="Asha K."/>
            <person name="Bhadury P."/>
        </authorList>
    </citation>
    <scope>NUCLEOTIDE SEQUENCE [LARGE SCALE GENOMIC DNA]</scope>
    <source>
        <strain evidence="1 2">I2</strain>
    </source>
</reference>
<dbReference type="Pfam" id="PF04250">
    <property type="entry name" value="DUF429"/>
    <property type="match status" value="1"/>
</dbReference>
<evidence type="ECO:0000313" key="1">
    <source>
        <dbReference type="EMBL" id="MBL0886399.1"/>
    </source>
</evidence>
<name>A0ABS1LJR3_9MICO</name>
<keyword evidence="2" id="KW-1185">Reference proteome</keyword>
<evidence type="ECO:0000313" key="2">
    <source>
        <dbReference type="Proteomes" id="UP000675409"/>
    </source>
</evidence>
<organism evidence="1 2">
    <name type="scientific">Myceligenerans indicum</name>
    <dbReference type="NCBI Taxonomy" id="2593663"/>
    <lineage>
        <taxon>Bacteria</taxon>
        <taxon>Bacillati</taxon>
        <taxon>Actinomycetota</taxon>
        <taxon>Actinomycetes</taxon>
        <taxon>Micrococcales</taxon>
        <taxon>Promicromonosporaceae</taxon>
        <taxon>Myceligenerans</taxon>
    </lineage>
</organism>
<dbReference type="RefSeq" id="WP_201846300.1">
    <property type="nucleotide sequence ID" value="NZ_JABBYC010000011.1"/>
</dbReference>
<dbReference type="EMBL" id="JABBYC010000011">
    <property type="protein sequence ID" value="MBL0886399.1"/>
    <property type="molecule type" value="Genomic_DNA"/>
</dbReference>
<dbReference type="InterPro" id="IPR007362">
    <property type="entry name" value="DUF429"/>
</dbReference>
<sequence>MAGPDDVLDAAVACWSARRVAAGDAVRYPDPPQRLDGIEAAIHA</sequence>
<proteinExistence type="predicted"/>
<comment type="caution">
    <text evidence="1">The sequence shown here is derived from an EMBL/GenBank/DDBJ whole genome shotgun (WGS) entry which is preliminary data.</text>
</comment>
<dbReference type="Proteomes" id="UP000675409">
    <property type="component" value="Unassembled WGS sequence"/>
</dbReference>
<gene>
    <name evidence="1" type="ORF">HGK34_08975</name>
</gene>
<protein>
    <submittedName>
        <fullName evidence="1">DUF429 domain-containing protein</fullName>
    </submittedName>
</protein>
<accession>A0ABS1LJR3</accession>